<sequence>MLHDYGKLVSLPVQRRLLTQLAGMHRGARAGTSHEFLEMDEYKVGDDVGDIDWKATARHNQPVVKQFEATAILSAYLLLDAGANMAAAASLTETKKQVALEFVTAICWLMRGDHLGLVLGNQAEVRAVPARSGTAHSQQILRLAERAQVSGPAANLDRLLRYPLPHRSMVLLVTDAYQLNESTALALRRLQARHSVFVFLVADLDPTEAGPGPVRDVGGALIPQFAQTNPTVAYQWANLNRARLQWVEQVLNSVPHATAASRAEVLPALLELFDRHA</sequence>
<reference evidence="2" key="1">
    <citation type="submission" date="2023-11" db="EMBL/GenBank/DDBJ databases">
        <title>Scrofimicrobium hongkongense sp. nov., isolated from a patient with peritonitis.</title>
        <authorList>
            <person name="Lao H.Y."/>
            <person name="Wong A.Y.P."/>
            <person name="Ng T.L."/>
            <person name="Wong R.Y.L."/>
            <person name="Yau M.C.Y."/>
            <person name="Lam J.Y.W."/>
            <person name="Siu G.K.H."/>
        </authorList>
    </citation>
    <scope>NUCLEOTIDE SEQUENCE</scope>
    <source>
        <strain evidence="2">R131</strain>
    </source>
</reference>
<dbReference type="SUPFAM" id="SSF53300">
    <property type="entry name" value="vWA-like"/>
    <property type="match status" value="1"/>
</dbReference>
<dbReference type="Pfam" id="PF01882">
    <property type="entry name" value="DUF58"/>
    <property type="match status" value="1"/>
</dbReference>
<dbReference type="PANTHER" id="PTHR33608:SF14">
    <property type="entry name" value="POSSIBLE CONSERVED SECRETED PROTEIN"/>
    <property type="match status" value="1"/>
</dbReference>
<dbReference type="EMBL" id="CP138335">
    <property type="protein sequence ID" value="XBW08223.1"/>
    <property type="molecule type" value="Genomic_DNA"/>
</dbReference>
<dbReference type="RefSeq" id="WP_350258422.1">
    <property type="nucleotide sequence ID" value="NZ_CP138335.1"/>
</dbReference>
<dbReference type="KEGG" id="sapp:SAC06_01300"/>
<evidence type="ECO:0000313" key="2">
    <source>
        <dbReference type="EMBL" id="XBW08223.1"/>
    </source>
</evidence>
<dbReference type="AlphaFoldDB" id="A0AAU7V7I7"/>
<name>A0AAU7V7I7_9ACTO</name>
<organism evidence="2">
    <name type="scientific">Scrofimicrobium appendicitidis</name>
    <dbReference type="NCBI Taxonomy" id="3079930"/>
    <lineage>
        <taxon>Bacteria</taxon>
        <taxon>Bacillati</taxon>
        <taxon>Actinomycetota</taxon>
        <taxon>Actinomycetes</taxon>
        <taxon>Actinomycetales</taxon>
        <taxon>Actinomycetaceae</taxon>
        <taxon>Scrofimicrobium</taxon>
    </lineage>
</organism>
<dbReference type="InterPro" id="IPR036465">
    <property type="entry name" value="vWFA_dom_sf"/>
</dbReference>
<dbReference type="PANTHER" id="PTHR33608">
    <property type="entry name" value="BLL2464 PROTEIN"/>
    <property type="match status" value="1"/>
</dbReference>
<feature type="domain" description="DUF58" evidence="1">
    <location>
        <begin position="40"/>
        <end position="203"/>
    </location>
</feature>
<dbReference type="InterPro" id="IPR002881">
    <property type="entry name" value="DUF58"/>
</dbReference>
<gene>
    <name evidence="2" type="ORF">SAC06_01300</name>
</gene>
<accession>A0AAU7V7I7</accession>
<proteinExistence type="predicted"/>
<protein>
    <submittedName>
        <fullName evidence="2">DUF58 domain-containing protein</fullName>
    </submittedName>
</protein>
<evidence type="ECO:0000259" key="1">
    <source>
        <dbReference type="Pfam" id="PF01882"/>
    </source>
</evidence>